<name>A0A8J8P270_HALGN</name>
<gene>
    <name evidence="1" type="ORF">FGO68_gene8315</name>
</gene>
<reference evidence="1" key="1">
    <citation type="submission" date="2019-06" db="EMBL/GenBank/DDBJ databases">
        <authorList>
            <person name="Zheng W."/>
        </authorList>
    </citation>
    <scope>NUCLEOTIDE SEQUENCE</scope>
    <source>
        <strain evidence="1">QDHG01</strain>
    </source>
</reference>
<proteinExistence type="predicted"/>
<accession>A0A8J8P270</accession>
<comment type="caution">
    <text evidence="1">The sequence shown here is derived from an EMBL/GenBank/DDBJ whole genome shotgun (WGS) entry which is preliminary data.</text>
</comment>
<dbReference type="Proteomes" id="UP000785679">
    <property type="component" value="Unassembled WGS sequence"/>
</dbReference>
<evidence type="ECO:0000313" key="2">
    <source>
        <dbReference type="Proteomes" id="UP000785679"/>
    </source>
</evidence>
<protein>
    <submittedName>
        <fullName evidence="1">Uncharacterized protein</fullName>
    </submittedName>
</protein>
<sequence length="145" mass="16554">MKQLKSTANLFSSYQNRLNYSSMQSSSQNSGLEKTFTSLPCSAIDKGKRQQRGFLPCLGIKQNFLSSSRSLISFIPKILCQRLWKMQLPLKYWHIQGQSPPYQRVPSNCPQQLDQHQSHIQGEITTLYPLLQLLALLTQAVKARV</sequence>
<dbReference type="EMBL" id="RRYP01001753">
    <property type="protein sequence ID" value="TNV85528.1"/>
    <property type="molecule type" value="Genomic_DNA"/>
</dbReference>
<organism evidence="1 2">
    <name type="scientific">Halteria grandinella</name>
    <dbReference type="NCBI Taxonomy" id="5974"/>
    <lineage>
        <taxon>Eukaryota</taxon>
        <taxon>Sar</taxon>
        <taxon>Alveolata</taxon>
        <taxon>Ciliophora</taxon>
        <taxon>Intramacronucleata</taxon>
        <taxon>Spirotrichea</taxon>
        <taxon>Stichotrichia</taxon>
        <taxon>Sporadotrichida</taxon>
        <taxon>Halteriidae</taxon>
        <taxon>Halteria</taxon>
    </lineage>
</organism>
<evidence type="ECO:0000313" key="1">
    <source>
        <dbReference type="EMBL" id="TNV85528.1"/>
    </source>
</evidence>
<keyword evidence="2" id="KW-1185">Reference proteome</keyword>
<dbReference type="AlphaFoldDB" id="A0A8J8P270"/>